<dbReference type="PANTHER" id="PTHR30024:SF47">
    <property type="entry name" value="TAURINE-BINDING PERIPLASMIC PROTEIN"/>
    <property type="match status" value="1"/>
</dbReference>
<feature type="signal peptide" evidence="4">
    <location>
        <begin position="1"/>
        <end position="26"/>
    </location>
</feature>
<dbReference type="EMBL" id="JACBYR010000001">
    <property type="protein sequence ID" value="NYE81887.1"/>
    <property type="molecule type" value="Genomic_DNA"/>
</dbReference>
<comment type="caution">
    <text evidence="6">The sequence shown here is derived from an EMBL/GenBank/DDBJ whole genome shotgun (WGS) entry which is preliminary data.</text>
</comment>
<dbReference type="InterPro" id="IPR015168">
    <property type="entry name" value="SsuA/THI5"/>
</dbReference>
<evidence type="ECO:0000313" key="7">
    <source>
        <dbReference type="Proteomes" id="UP000542125"/>
    </source>
</evidence>
<dbReference type="PANTHER" id="PTHR30024">
    <property type="entry name" value="ALIPHATIC SULFONATES-BINDING PROTEIN-RELATED"/>
    <property type="match status" value="1"/>
</dbReference>
<dbReference type="RefSeq" id="WP_257022207.1">
    <property type="nucleotide sequence ID" value="NZ_JACBYR010000001.1"/>
</dbReference>
<name>A0A7Y9LKV0_9BURK</name>
<dbReference type="SUPFAM" id="SSF53850">
    <property type="entry name" value="Periplasmic binding protein-like II"/>
    <property type="match status" value="1"/>
</dbReference>
<keyword evidence="3 4" id="KW-0732">Signal</keyword>
<reference evidence="6 7" key="1">
    <citation type="submission" date="2020-07" db="EMBL/GenBank/DDBJ databases">
        <title>Genomic Encyclopedia of Type Strains, Phase IV (KMG-V): Genome sequencing to study the core and pangenomes of soil and plant-associated prokaryotes.</title>
        <authorList>
            <person name="Whitman W."/>
        </authorList>
    </citation>
    <scope>NUCLEOTIDE SEQUENCE [LARGE SCALE GENOMIC DNA]</scope>
    <source>
        <strain evidence="6 7">SAS40</strain>
    </source>
</reference>
<dbReference type="GO" id="GO:0042597">
    <property type="term" value="C:periplasmic space"/>
    <property type="evidence" value="ECO:0007669"/>
    <property type="project" value="UniProtKB-SubCell"/>
</dbReference>
<keyword evidence="7" id="KW-1185">Reference proteome</keyword>
<proteinExistence type="inferred from homology"/>
<evidence type="ECO:0000256" key="3">
    <source>
        <dbReference type="ARBA" id="ARBA00022729"/>
    </source>
</evidence>
<evidence type="ECO:0000256" key="2">
    <source>
        <dbReference type="ARBA" id="ARBA00010742"/>
    </source>
</evidence>
<sequence length="329" mass="35134">MRTSHRFIHWMGALALLALASTPAHAQKVRVGYWTSGVSLGFGAVLEAQKFFEKEGLEVEYVHFPDVNAPTKAIAGNAIDFALGASAGGALSVTADGLPLKIMLATQIAELSFVVLEDSPIKTMADLRGKKIGMSPAGSATSGITAAILDGNHGMKPGTYEAVPGNEPRLAQFLVQKDVDVAAIRSVTIAQMPGVKLRTLASAETEWKTLTKSDAKPVLGVGLVRKDFLDKNPEAAVKLVVGMRKAYEFGKVNKPAVVEALVKYANMPEANAKDYANLWDGIYMVSMEPADIATLKREFEIFKSVGAVKGTLPDSAFAPEPYQKSKAIK</sequence>
<dbReference type="Gene3D" id="3.40.190.10">
    <property type="entry name" value="Periplasmic binding protein-like II"/>
    <property type="match status" value="2"/>
</dbReference>
<evidence type="ECO:0000256" key="4">
    <source>
        <dbReference type="SAM" id="SignalP"/>
    </source>
</evidence>
<evidence type="ECO:0000313" key="6">
    <source>
        <dbReference type="EMBL" id="NYE81887.1"/>
    </source>
</evidence>
<evidence type="ECO:0000256" key="1">
    <source>
        <dbReference type="ARBA" id="ARBA00004418"/>
    </source>
</evidence>
<accession>A0A7Y9LKV0</accession>
<evidence type="ECO:0000259" key="5">
    <source>
        <dbReference type="Pfam" id="PF09084"/>
    </source>
</evidence>
<dbReference type="AlphaFoldDB" id="A0A7Y9LKV0"/>
<dbReference type="Pfam" id="PF09084">
    <property type="entry name" value="NMT1"/>
    <property type="match status" value="1"/>
</dbReference>
<protein>
    <submittedName>
        <fullName evidence="6">NitT/TauT family transport system substrate-binding protein</fullName>
    </submittedName>
</protein>
<dbReference type="Proteomes" id="UP000542125">
    <property type="component" value="Unassembled WGS sequence"/>
</dbReference>
<gene>
    <name evidence="6" type="ORF">FHW18_001158</name>
</gene>
<comment type="subcellular location">
    <subcellularLocation>
        <location evidence="1">Periplasm</location>
    </subcellularLocation>
</comment>
<feature type="domain" description="SsuA/THI5-like" evidence="5">
    <location>
        <begin position="49"/>
        <end position="249"/>
    </location>
</feature>
<comment type="similarity">
    <text evidence="2">Belongs to the bacterial solute-binding protein SsuA/TauA family.</text>
</comment>
<feature type="chain" id="PRO_5031449667" evidence="4">
    <location>
        <begin position="27"/>
        <end position="329"/>
    </location>
</feature>
<organism evidence="6 7">
    <name type="scientific">Pigmentiphaga litoralis</name>
    <dbReference type="NCBI Taxonomy" id="516702"/>
    <lineage>
        <taxon>Bacteria</taxon>
        <taxon>Pseudomonadati</taxon>
        <taxon>Pseudomonadota</taxon>
        <taxon>Betaproteobacteria</taxon>
        <taxon>Burkholderiales</taxon>
        <taxon>Alcaligenaceae</taxon>
        <taxon>Pigmentiphaga</taxon>
    </lineage>
</organism>
<dbReference type="GO" id="GO:0042918">
    <property type="term" value="P:alkanesulfonate transmembrane transport"/>
    <property type="evidence" value="ECO:0007669"/>
    <property type="project" value="TreeGrafter"/>
</dbReference>